<reference evidence="2 3" key="1">
    <citation type="submission" date="2019-05" db="EMBL/GenBank/DDBJ databases">
        <title>OXA-830, a novel chromosomally encoded expanded-spectrum class D beta-lactamase in Aeromonas simiae.</title>
        <authorList>
            <person name="Zhou W."/>
            <person name="Chen Q."/>
        </authorList>
    </citation>
    <scope>NUCLEOTIDE SEQUENCE [LARGE SCALE GENOMIC DNA]</scope>
    <source>
        <strain evidence="2 3">A6</strain>
    </source>
</reference>
<dbReference type="KEGG" id="asim:FE240_12925"/>
<keyword evidence="1" id="KW-0732">Signal</keyword>
<dbReference type="EMBL" id="CP040449">
    <property type="protein sequence ID" value="QFI55508.1"/>
    <property type="molecule type" value="Genomic_DNA"/>
</dbReference>
<organism evidence="2 3">
    <name type="scientific">Aeromonas simiae</name>
    <dbReference type="NCBI Taxonomy" id="218936"/>
    <lineage>
        <taxon>Bacteria</taxon>
        <taxon>Pseudomonadati</taxon>
        <taxon>Pseudomonadota</taxon>
        <taxon>Gammaproteobacteria</taxon>
        <taxon>Aeromonadales</taxon>
        <taxon>Aeromonadaceae</taxon>
        <taxon>Aeromonas</taxon>
    </lineage>
</organism>
<accession>A0A5J6X028</accession>
<evidence type="ECO:0000313" key="2">
    <source>
        <dbReference type="EMBL" id="QFI55508.1"/>
    </source>
</evidence>
<dbReference type="NCBIfam" id="TIGR02595">
    <property type="entry name" value="PEP_CTERM"/>
    <property type="match status" value="1"/>
</dbReference>
<gene>
    <name evidence="2" type="ORF">FE240_12925</name>
</gene>
<sequence length="177" mass="18754">MEERIMLRNIFLLLVLLGAGQAMAAVQDVSVPGAATTLFDHAGEAFGSHFTDTWQINVDKAAVANSGVVSFTFSDIFGVGNFSLAVWDVVKSSYVAITPVVNSLDAAWQFVLPDAGRYDLLISGVVTGTQLGGSYIAGIVTAPIPEPEVYALIGVGLLTLLVSKRRRSQRIPTLQAA</sequence>
<evidence type="ECO:0000313" key="3">
    <source>
        <dbReference type="Proteomes" id="UP000594034"/>
    </source>
</evidence>
<dbReference type="Proteomes" id="UP000594034">
    <property type="component" value="Chromosome"/>
</dbReference>
<feature type="chain" id="PRO_5023809169" evidence="1">
    <location>
        <begin position="25"/>
        <end position="177"/>
    </location>
</feature>
<proteinExistence type="predicted"/>
<name>A0A5J6X028_9GAMM</name>
<keyword evidence="3" id="KW-1185">Reference proteome</keyword>
<dbReference type="AlphaFoldDB" id="A0A5J6X028"/>
<evidence type="ECO:0000256" key="1">
    <source>
        <dbReference type="SAM" id="SignalP"/>
    </source>
</evidence>
<protein>
    <submittedName>
        <fullName evidence="2">PEP-CTERM sorting domain-containing protein</fullName>
    </submittedName>
</protein>
<dbReference type="InterPro" id="IPR013424">
    <property type="entry name" value="Ice-binding_C"/>
</dbReference>
<feature type="signal peptide" evidence="1">
    <location>
        <begin position="1"/>
        <end position="24"/>
    </location>
</feature>
<dbReference type="NCBIfam" id="NF038126">
    <property type="entry name" value="PEP_CTERM_FxDxF"/>
    <property type="match status" value="1"/>
</dbReference>